<organism evidence="6 7">
    <name type="scientific">Candidatus Dechloromonas phosphorivorans</name>
    <dbReference type="NCBI Taxonomy" id="2899244"/>
    <lineage>
        <taxon>Bacteria</taxon>
        <taxon>Pseudomonadati</taxon>
        <taxon>Pseudomonadota</taxon>
        <taxon>Betaproteobacteria</taxon>
        <taxon>Rhodocyclales</taxon>
        <taxon>Azonexaceae</taxon>
        <taxon>Dechloromonas</taxon>
    </lineage>
</organism>
<evidence type="ECO:0000256" key="4">
    <source>
        <dbReference type="PROSITE-ProRule" id="PRU00335"/>
    </source>
</evidence>
<gene>
    <name evidence="6" type="ORF">IPN75_01495</name>
</gene>
<reference evidence="6" key="1">
    <citation type="submission" date="2020-10" db="EMBL/GenBank/DDBJ databases">
        <title>Connecting structure to function with the recovery of over 1000 high-quality activated sludge metagenome-assembled genomes encoding full-length rRNA genes using long-read sequencing.</title>
        <authorList>
            <person name="Singleton C.M."/>
            <person name="Petriglieri F."/>
            <person name="Kristensen J.M."/>
            <person name="Kirkegaard R.H."/>
            <person name="Michaelsen T.Y."/>
            <person name="Andersen M.H."/>
            <person name="Karst S.M."/>
            <person name="Dueholm M.S."/>
            <person name="Nielsen P.H."/>
            <person name="Albertsen M."/>
        </authorList>
    </citation>
    <scope>NUCLEOTIDE SEQUENCE</scope>
    <source>
        <strain evidence="6">OdNE_18-Q3-R46-58_BAT3C.305</strain>
    </source>
</reference>
<dbReference type="InterPro" id="IPR036271">
    <property type="entry name" value="Tet_transcr_reg_TetR-rel_C_sf"/>
</dbReference>
<accession>A0A9D7QJY1</accession>
<evidence type="ECO:0000313" key="6">
    <source>
        <dbReference type="EMBL" id="MBK8889128.1"/>
    </source>
</evidence>
<dbReference type="InterPro" id="IPR009057">
    <property type="entry name" value="Homeodomain-like_sf"/>
</dbReference>
<keyword evidence="1" id="KW-0805">Transcription regulation</keyword>
<dbReference type="Gene3D" id="1.10.357.10">
    <property type="entry name" value="Tetracycline Repressor, domain 2"/>
    <property type="match status" value="1"/>
</dbReference>
<dbReference type="SUPFAM" id="SSF46689">
    <property type="entry name" value="Homeodomain-like"/>
    <property type="match status" value="1"/>
</dbReference>
<name>A0A9D7QJY1_9RHOO</name>
<keyword evidence="2 4" id="KW-0238">DNA-binding</keyword>
<dbReference type="PANTHER" id="PTHR47506">
    <property type="entry name" value="TRANSCRIPTIONAL REGULATORY PROTEIN"/>
    <property type="match status" value="1"/>
</dbReference>
<proteinExistence type="predicted"/>
<dbReference type="PROSITE" id="PS50977">
    <property type="entry name" value="HTH_TETR_2"/>
    <property type="match status" value="1"/>
</dbReference>
<evidence type="ECO:0000313" key="7">
    <source>
        <dbReference type="Proteomes" id="UP000808146"/>
    </source>
</evidence>
<dbReference type="InterPro" id="IPR001647">
    <property type="entry name" value="HTH_TetR"/>
</dbReference>
<feature type="domain" description="HTH tetR-type" evidence="5">
    <location>
        <begin position="9"/>
        <end position="69"/>
    </location>
</feature>
<dbReference type="PRINTS" id="PR00455">
    <property type="entry name" value="HTHTETR"/>
</dbReference>
<dbReference type="Pfam" id="PF00440">
    <property type="entry name" value="TetR_N"/>
    <property type="match status" value="1"/>
</dbReference>
<dbReference type="Proteomes" id="UP000808146">
    <property type="component" value="Unassembled WGS sequence"/>
</dbReference>
<comment type="caution">
    <text evidence="6">The sequence shown here is derived from an EMBL/GenBank/DDBJ whole genome shotgun (WGS) entry which is preliminary data.</text>
</comment>
<evidence type="ECO:0000256" key="2">
    <source>
        <dbReference type="ARBA" id="ARBA00023125"/>
    </source>
</evidence>
<dbReference type="PANTHER" id="PTHR47506:SF7">
    <property type="entry name" value="TRANSCRIPTIONAL REGULATORY PROTEIN"/>
    <property type="match status" value="1"/>
</dbReference>
<evidence type="ECO:0000256" key="1">
    <source>
        <dbReference type="ARBA" id="ARBA00023015"/>
    </source>
</evidence>
<protein>
    <submittedName>
        <fullName evidence="6">TetR/AcrR family transcriptional regulator</fullName>
    </submittedName>
</protein>
<evidence type="ECO:0000256" key="3">
    <source>
        <dbReference type="ARBA" id="ARBA00023163"/>
    </source>
</evidence>
<evidence type="ECO:0000259" key="5">
    <source>
        <dbReference type="PROSITE" id="PS50977"/>
    </source>
</evidence>
<dbReference type="Gene3D" id="1.10.10.60">
    <property type="entry name" value="Homeodomain-like"/>
    <property type="match status" value="1"/>
</dbReference>
<keyword evidence="3" id="KW-0804">Transcription</keyword>
<dbReference type="SUPFAM" id="SSF48498">
    <property type="entry name" value="Tetracyclin repressor-like, C-terminal domain"/>
    <property type="match status" value="1"/>
</dbReference>
<dbReference type="AlphaFoldDB" id="A0A9D7QJY1"/>
<dbReference type="GO" id="GO:0003677">
    <property type="term" value="F:DNA binding"/>
    <property type="evidence" value="ECO:0007669"/>
    <property type="project" value="UniProtKB-UniRule"/>
</dbReference>
<feature type="DNA-binding region" description="H-T-H motif" evidence="4">
    <location>
        <begin position="32"/>
        <end position="51"/>
    </location>
</feature>
<sequence>MRYPPRHKESTRARLLELSGTLAKKDGFASTGVDALMAAAGLTSGAFYSHFRSKSELLEAIVESELGRSLELLTGKTNEQLVVVLKSYLSASHVDDPAQGCAVTSLSTEVARSSLQTKQVFERMMVAMKDELSKHVSGHSAAWVMISQMVGAVMIARAMASEQSRNDLLEAVMQQCQEMIR</sequence>
<dbReference type="EMBL" id="JADKBR010000001">
    <property type="protein sequence ID" value="MBK8889128.1"/>
    <property type="molecule type" value="Genomic_DNA"/>
</dbReference>